<feature type="region of interest" description="Disordered" evidence="1">
    <location>
        <begin position="1"/>
        <end position="26"/>
    </location>
</feature>
<feature type="compositionally biased region" description="Basic and acidic residues" evidence="1">
    <location>
        <begin position="1"/>
        <end position="10"/>
    </location>
</feature>
<dbReference type="EMBL" id="WOTH01000029">
    <property type="protein sequence ID" value="NHO54695.1"/>
    <property type="molecule type" value="Genomic_DNA"/>
</dbReference>
<accession>A0A967B6F6</accession>
<evidence type="ECO:0000313" key="2">
    <source>
        <dbReference type="EMBL" id="NHO54695.1"/>
    </source>
</evidence>
<dbReference type="Proteomes" id="UP000597459">
    <property type="component" value="Unassembled WGS sequence"/>
</dbReference>
<reference evidence="2" key="1">
    <citation type="submission" date="2019-11" db="EMBL/GenBank/DDBJ databases">
        <title>Description of new Acetobacter species.</title>
        <authorList>
            <person name="Cleenwerck I."/>
            <person name="Sombolestani A.S."/>
        </authorList>
    </citation>
    <scope>NUCLEOTIDE SEQUENCE</scope>
    <source>
        <strain evidence="2">LMG 1626</strain>
    </source>
</reference>
<comment type="caution">
    <text evidence="2">The sequence shown here is derived from an EMBL/GenBank/DDBJ whole genome shotgun (WGS) entry which is preliminary data.</text>
</comment>
<dbReference type="RefSeq" id="WP_166317214.1">
    <property type="nucleotide sequence ID" value="NZ_WOTH01000029.1"/>
</dbReference>
<dbReference type="AlphaFoldDB" id="A0A967B6F6"/>
<evidence type="ECO:0000313" key="3">
    <source>
        <dbReference type="Proteomes" id="UP000597459"/>
    </source>
</evidence>
<keyword evidence="3" id="KW-1185">Reference proteome</keyword>
<proteinExistence type="predicted"/>
<name>A0A967B6F6_9PROT</name>
<gene>
    <name evidence="2" type="ORF">GOB87_12200</name>
</gene>
<sequence length="121" mass="13851">MVDYGRRCDDLAQGLTSEEPEAPHQGARRLSRRLLALAHQACDQGELDVARMLLEATETVFTRRREYEGAVGRRLGEQIVLAYERWWKLSNPPEEKTQKEVAWSFASVRKMLLSGPDTDMC</sequence>
<evidence type="ECO:0000256" key="1">
    <source>
        <dbReference type="SAM" id="MobiDB-lite"/>
    </source>
</evidence>
<organism evidence="2 3">
    <name type="scientific">Acetobacter estunensis</name>
    <dbReference type="NCBI Taxonomy" id="104097"/>
    <lineage>
        <taxon>Bacteria</taxon>
        <taxon>Pseudomonadati</taxon>
        <taxon>Pseudomonadota</taxon>
        <taxon>Alphaproteobacteria</taxon>
        <taxon>Acetobacterales</taxon>
        <taxon>Acetobacteraceae</taxon>
        <taxon>Acetobacter</taxon>
    </lineage>
</organism>
<protein>
    <submittedName>
        <fullName evidence="2">Uncharacterized protein</fullName>
    </submittedName>
</protein>